<gene>
    <name evidence="2" type="ORF">MONAX_5E036097</name>
</gene>
<comment type="caution">
    <text evidence="2">The sequence shown here is derived from an EMBL/GenBank/DDBJ whole genome shotgun (WGS) entry which is preliminary data.</text>
</comment>
<protein>
    <submittedName>
        <fullName evidence="2">Uncharacterized protein</fullName>
    </submittedName>
</protein>
<sequence length="124" mass="13532">MARARHLKTLEHPRRAKASGSVRTRIGVPGLSRLSFRRGYCYPSDPRGSAGGRRVLLRRRPQCPDARLSACRVGRGLVPLRISGRRHSLTGWSGKGLPTCSLTNEEVSFHQRKAMGDLDSGAGG</sequence>
<keyword evidence="3" id="KW-1185">Reference proteome</keyword>
<evidence type="ECO:0000313" key="3">
    <source>
        <dbReference type="Proteomes" id="UP000335636"/>
    </source>
</evidence>
<organism evidence="2 3">
    <name type="scientific">Marmota monax</name>
    <name type="common">Woodchuck</name>
    <dbReference type="NCBI Taxonomy" id="9995"/>
    <lineage>
        <taxon>Eukaryota</taxon>
        <taxon>Metazoa</taxon>
        <taxon>Chordata</taxon>
        <taxon>Craniata</taxon>
        <taxon>Vertebrata</taxon>
        <taxon>Euteleostomi</taxon>
        <taxon>Mammalia</taxon>
        <taxon>Eutheria</taxon>
        <taxon>Euarchontoglires</taxon>
        <taxon>Glires</taxon>
        <taxon>Rodentia</taxon>
        <taxon>Sciuromorpha</taxon>
        <taxon>Sciuridae</taxon>
        <taxon>Xerinae</taxon>
        <taxon>Marmotini</taxon>
        <taxon>Marmota</taxon>
    </lineage>
</organism>
<feature type="region of interest" description="Disordered" evidence="1">
    <location>
        <begin position="1"/>
        <end position="22"/>
    </location>
</feature>
<dbReference type="Proteomes" id="UP000335636">
    <property type="component" value="Unassembled WGS sequence"/>
</dbReference>
<name>A0A5E4A619_MARMO</name>
<evidence type="ECO:0000313" key="2">
    <source>
        <dbReference type="EMBL" id="VTJ52713.1"/>
    </source>
</evidence>
<reference evidence="2" key="1">
    <citation type="submission" date="2019-04" db="EMBL/GenBank/DDBJ databases">
        <authorList>
            <person name="Alioto T."/>
            <person name="Alioto T."/>
        </authorList>
    </citation>
    <scope>NUCLEOTIDE SEQUENCE [LARGE SCALE GENOMIC DNA]</scope>
</reference>
<dbReference type="AlphaFoldDB" id="A0A5E4A619"/>
<proteinExistence type="predicted"/>
<evidence type="ECO:0000256" key="1">
    <source>
        <dbReference type="SAM" id="MobiDB-lite"/>
    </source>
</evidence>
<dbReference type="EMBL" id="CABDUW010000021">
    <property type="protein sequence ID" value="VTJ52713.1"/>
    <property type="molecule type" value="Genomic_DNA"/>
</dbReference>
<accession>A0A5E4A619</accession>